<comment type="caution">
    <text evidence="2">The sequence shown here is derived from an EMBL/GenBank/DDBJ whole genome shotgun (WGS) entry which is preliminary data.</text>
</comment>
<dbReference type="EMBL" id="BLLO01000020">
    <property type="protein sequence ID" value="GFH79144.1"/>
    <property type="molecule type" value="Genomic_DNA"/>
</dbReference>
<reference evidence="2 3" key="1">
    <citation type="submission" date="2020-02" db="EMBL/GenBank/DDBJ databases">
        <title>Whole genome shotgun sequence of Streptomyces gougerotii NBRC 13043.</title>
        <authorList>
            <person name="Ichikawa N."/>
            <person name="Komaki H."/>
            <person name="Tamura T."/>
        </authorList>
    </citation>
    <scope>NUCLEOTIDE SEQUENCE [LARGE SCALE GENOMIC DNA]</scope>
    <source>
        <strain evidence="2 3">NBRC 13043</strain>
    </source>
</reference>
<evidence type="ECO:0000313" key="3">
    <source>
        <dbReference type="Proteomes" id="UP000480804"/>
    </source>
</evidence>
<protein>
    <submittedName>
        <fullName evidence="2">Uncharacterized protein</fullName>
    </submittedName>
</protein>
<evidence type="ECO:0000313" key="2">
    <source>
        <dbReference type="EMBL" id="GFH79144.1"/>
    </source>
</evidence>
<keyword evidence="3" id="KW-1185">Reference proteome</keyword>
<evidence type="ECO:0000256" key="1">
    <source>
        <dbReference type="SAM" id="MobiDB-lite"/>
    </source>
</evidence>
<proteinExistence type="predicted"/>
<feature type="region of interest" description="Disordered" evidence="1">
    <location>
        <begin position="1"/>
        <end position="68"/>
    </location>
</feature>
<sequence length="105" mass="11290">MVKVMSMSPDPGGPEGPAGPTVRLPRGPRMGAGKPRDGGRSRKRRDTNGSGGKGGPSALPPPWPRRSRVTQGVTYVPHLTATQARFPWCLTGSQLLYDFPPDWQV</sequence>
<organism evidence="2 3">
    <name type="scientific">Streptomyces gougerotii</name>
    <dbReference type="NCBI Taxonomy" id="53448"/>
    <lineage>
        <taxon>Bacteria</taxon>
        <taxon>Bacillati</taxon>
        <taxon>Actinomycetota</taxon>
        <taxon>Actinomycetes</taxon>
        <taxon>Kitasatosporales</taxon>
        <taxon>Streptomycetaceae</taxon>
        <taxon>Streptomyces</taxon>
        <taxon>Streptomyces diastaticus group</taxon>
    </lineage>
</organism>
<gene>
    <name evidence="2" type="ORF">Sgou_38140</name>
</gene>
<name>A0ABQ1D9A4_9ACTN</name>
<dbReference type="Proteomes" id="UP000480804">
    <property type="component" value="Unassembled WGS sequence"/>
</dbReference>
<accession>A0ABQ1D9A4</accession>